<evidence type="ECO:0000313" key="6">
    <source>
        <dbReference type="Proteomes" id="UP000256964"/>
    </source>
</evidence>
<feature type="non-terminal residue" evidence="5">
    <location>
        <position position="1"/>
    </location>
</feature>
<dbReference type="OrthoDB" id="2757763at2759"/>
<evidence type="ECO:0000256" key="1">
    <source>
        <dbReference type="ARBA" id="ARBA00022527"/>
    </source>
</evidence>
<keyword evidence="1" id="KW-0723">Serine/threonine-protein kinase</keyword>
<evidence type="ECO:0000313" key="5">
    <source>
        <dbReference type="EMBL" id="RDX41372.1"/>
    </source>
</evidence>
<evidence type="ECO:0000259" key="4">
    <source>
        <dbReference type="PROSITE" id="PS51158"/>
    </source>
</evidence>
<dbReference type="GO" id="GO:0005524">
    <property type="term" value="F:ATP binding"/>
    <property type="evidence" value="ECO:0007669"/>
    <property type="project" value="InterPro"/>
</dbReference>
<feature type="domain" description="Alpha-type protein kinase" evidence="4">
    <location>
        <begin position="1"/>
        <end position="209"/>
    </location>
</feature>
<keyword evidence="6" id="KW-1185">Reference proteome</keyword>
<evidence type="ECO:0000256" key="3">
    <source>
        <dbReference type="ARBA" id="ARBA00022777"/>
    </source>
</evidence>
<protein>
    <recommendedName>
        <fullName evidence="4">Alpha-type protein kinase domain-containing protein</fullName>
    </recommendedName>
</protein>
<dbReference type="GO" id="GO:0004674">
    <property type="term" value="F:protein serine/threonine kinase activity"/>
    <property type="evidence" value="ECO:0007669"/>
    <property type="project" value="UniProtKB-KW"/>
</dbReference>
<proteinExistence type="predicted"/>
<dbReference type="STRING" id="139420.A0A371CM74"/>
<dbReference type="Proteomes" id="UP000256964">
    <property type="component" value="Unassembled WGS sequence"/>
</dbReference>
<keyword evidence="3" id="KW-0418">Kinase</keyword>
<dbReference type="SUPFAM" id="SSF56112">
    <property type="entry name" value="Protein kinase-like (PK-like)"/>
    <property type="match status" value="1"/>
</dbReference>
<keyword evidence="2" id="KW-0808">Transferase</keyword>
<reference evidence="5 6" key="1">
    <citation type="journal article" date="2018" name="Biotechnol. Biofuels">
        <title>Integrative visual omics of the white-rot fungus Polyporus brumalis exposes the biotechnological potential of its oxidative enzymes for delignifying raw plant biomass.</title>
        <authorList>
            <person name="Miyauchi S."/>
            <person name="Rancon A."/>
            <person name="Drula E."/>
            <person name="Hage H."/>
            <person name="Chaduli D."/>
            <person name="Favel A."/>
            <person name="Grisel S."/>
            <person name="Henrissat B."/>
            <person name="Herpoel-Gimbert I."/>
            <person name="Ruiz-Duenas F.J."/>
            <person name="Chevret D."/>
            <person name="Hainaut M."/>
            <person name="Lin J."/>
            <person name="Wang M."/>
            <person name="Pangilinan J."/>
            <person name="Lipzen A."/>
            <person name="Lesage-Meessen L."/>
            <person name="Navarro D."/>
            <person name="Riley R."/>
            <person name="Grigoriev I.V."/>
            <person name="Zhou S."/>
            <person name="Raouche S."/>
            <person name="Rosso M.N."/>
        </authorList>
    </citation>
    <scope>NUCLEOTIDE SEQUENCE [LARGE SCALE GENOMIC DNA]</scope>
    <source>
        <strain evidence="5 6">BRFM 1820</strain>
    </source>
</reference>
<accession>A0A371CM74</accession>
<sequence>DEPRGGWLGGGFSKFAIRGTYKGSKYAILQMAPLRDAVCTAEENRNNLMDEFKLLCIAQYFADTFRRRATVYDVAIPDIRFNAEGAFVGEVDPDFLPDSPLEQGAHARALLYPTFKFLATPLVDKSHGYTERKFSGSLQVGLNKDALGRAIDAFAHHVLDDSSRTCVLVDLQGDGWGLTGFWDGGAREIDNFKKAHECNSYCHQLHLSD</sequence>
<dbReference type="EMBL" id="KZ857514">
    <property type="protein sequence ID" value="RDX41372.1"/>
    <property type="molecule type" value="Genomic_DNA"/>
</dbReference>
<name>A0A371CM74_9APHY</name>
<dbReference type="InterPro" id="IPR004166">
    <property type="entry name" value="a-kinase_dom"/>
</dbReference>
<gene>
    <name evidence="5" type="ORF">OH76DRAFT_1333379</name>
</gene>
<feature type="non-terminal residue" evidence="5">
    <location>
        <position position="209"/>
    </location>
</feature>
<dbReference type="Pfam" id="PF02816">
    <property type="entry name" value="Alpha_kinase"/>
    <property type="match status" value="1"/>
</dbReference>
<dbReference type="InterPro" id="IPR011009">
    <property type="entry name" value="Kinase-like_dom_sf"/>
</dbReference>
<dbReference type="AlphaFoldDB" id="A0A371CM74"/>
<organism evidence="5 6">
    <name type="scientific">Lentinus brumalis</name>
    <dbReference type="NCBI Taxonomy" id="2498619"/>
    <lineage>
        <taxon>Eukaryota</taxon>
        <taxon>Fungi</taxon>
        <taxon>Dikarya</taxon>
        <taxon>Basidiomycota</taxon>
        <taxon>Agaricomycotina</taxon>
        <taxon>Agaricomycetes</taxon>
        <taxon>Polyporales</taxon>
        <taxon>Polyporaceae</taxon>
        <taxon>Lentinus</taxon>
    </lineage>
</organism>
<dbReference type="PROSITE" id="PS51158">
    <property type="entry name" value="ALPHA_KINASE"/>
    <property type="match status" value="1"/>
</dbReference>
<dbReference type="Gene3D" id="3.20.200.10">
    <property type="entry name" value="MHCK/EF2 kinase"/>
    <property type="match status" value="1"/>
</dbReference>
<evidence type="ECO:0000256" key="2">
    <source>
        <dbReference type="ARBA" id="ARBA00022679"/>
    </source>
</evidence>
<dbReference type="CDD" id="cd04515">
    <property type="entry name" value="Alpha_kinase"/>
    <property type="match status" value="1"/>
</dbReference>